<dbReference type="InterPro" id="IPR015333">
    <property type="entry name" value="Pollen_allergen_ole-e-6"/>
</dbReference>
<dbReference type="Gene3D" id="1.10.287.720">
    <property type="entry name" value="Pollen allergen ole e 6"/>
    <property type="match status" value="1"/>
</dbReference>
<dbReference type="Pfam" id="PF09253">
    <property type="entry name" value="Ole_e_6"/>
    <property type="match status" value="1"/>
</dbReference>
<dbReference type="SUPFAM" id="SSF111388">
    <property type="entry name" value="Pollen allergen ole e 6"/>
    <property type="match status" value="1"/>
</dbReference>
<evidence type="ECO:0000313" key="3">
    <source>
        <dbReference type="EMBL" id="EEF45262.1"/>
    </source>
</evidence>
<name>B9RTN0_RICCO</name>
<dbReference type="EMBL" id="EQ973871">
    <property type="protein sequence ID" value="EEF41197.1"/>
    <property type="molecule type" value="Genomic_DNA"/>
</dbReference>
<sequence length="74" mass="7879">MANNKVAALLVMCLVLVAAVELLPQAGADKFASCFNNCEQECKASGQGQTFCEMKCDTDCFNKDVAGNLSPMNL</sequence>
<gene>
    <name evidence="3" type="ORF">RCOM_0911550</name>
    <name evidence="2" type="ORF">RCOM_1200620</name>
</gene>
<organism evidence="4">
    <name type="scientific">Ricinus communis</name>
    <name type="common">Castor bean</name>
    <dbReference type="NCBI Taxonomy" id="3988"/>
    <lineage>
        <taxon>Eukaryota</taxon>
        <taxon>Viridiplantae</taxon>
        <taxon>Streptophyta</taxon>
        <taxon>Embryophyta</taxon>
        <taxon>Tracheophyta</taxon>
        <taxon>Spermatophyta</taxon>
        <taxon>Magnoliopsida</taxon>
        <taxon>eudicotyledons</taxon>
        <taxon>Gunneridae</taxon>
        <taxon>Pentapetalae</taxon>
        <taxon>rosids</taxon>
        <taxon>fabids</taxon>
        <taxon>Malpighiales</taxon>
        <taxon>Euphorbiaceae</taxon>
        <taxon>Acalyphoideae</taxon>
        <taxon>Acalypheae</taxon>
        <taxon>Ricinus</taxon>
    </lineage>
</organism>
<reference evidence="4" key="2">
    <citation type="journal article" date="2010" name="Nat. Biotechnol.">
        <title>Draft genome sequence of the oilseed species Ricinus communis.</title>
        <authorList>
            <person name="Chan A.P."/>
            <person name="Crabtree J."/>
            <person name="Zhao Q."/>
            <person name="Lorenzi H."/>
            <person name="Orvis J."/>
            <person name="Puiu D."/>
            <person name="Melake-Berhan A."/>
            <person name="Jones K.M."/>
            <person name="Redman J."/>
            <person name="Chen G."/>
            <person name="Cahoon E.B."/>
            <person name="Gedil M."/>
            <person name="Stanke M."/>
            <person name="Haas B.J."/>
            <person name="Wortman J.R."/>
            <person name="Fraser-Liggett C.M."/>
            <person name="Ravel J."/>
            <person name="Rabinowicz P.D."/>
        </authorList>
    </citation>
    <scope>NUCLEOTIDE SEQUENCE [LARGE SCALE GENOMIC DNA]</scope>
    <source>
        <strain evidence="4">cv. Hale</strain>
    </source>
</reference>
<keyword evidence="4" id="KW-1185">Reference proteome</keyword>
<dbReference type="PANTHER" id="PTHR35632:SF7">
    <property type="entry name" value="MAJOR POLLEN ALLERGEN OLE E 6-LIKE"/>
    <property type="match status" value="1"/>
</dbReference>
<feature type="chain" id="PRO_5010827336" evidence="1">
    <location>
        <begin position="29"/>
        <end position="74"/>
    </location>
</feature>
<dbReference type="InParanoid" id="B9RTN0"/>
<dbReference type="AlphaFoldDB" id="B9RTN0"/>
<dbReference type="EMBL" id="EQ973814">
    <property type="protein sequence ID" value="EEF45262.1"/>
    <property type="molecule type" value="Genomic_DNA"/>
</dbReference>
<proteinExistence type="predicted"/>
<evidence type="ECO:0000313" key="4">
    <source>
        <dbReference type="Proteomes" id="UP000008311"/>
    </source>
</evidence>
<feature type="signal peptide" evidence="1">
    <location>
        <begin position="1"/>
        <end position="28"/>
    </location>
</feature>
<evidence type="ECO:0000256" key="1">
    <source>
        <dbReference type="SAM" id="SignalP"/>
    </source>
</evidence>
<dbReference type="Proteomes" id="UP000008311">
    <property type="component" value="Unassembled WGS sequence"/>
</dbReference>
<dbReference type="InterPro" id="IPR036466">
    <property type="entry name" value="Pollen_allergen_ole-e-6_sf"/>
</dbReference>
<accession>B9RTN0</accession>
<reference evidence="3" key="1">
    <citation type="submission" date="2008-10" db="EMBL/GenBank/DDBJ databases">
        <authorList>
            <person name="Chan A."/>
            <person name="Puiu D."/>
            <person name="Melake A."/>
            <person name="Orvis J."/>
            <person name="Zhao Q."/>
            <person name="Wortman J."/>
            <person name="Utterback T."/>
            <person name="Rosovitz M.J."/>
            <person name="Inman J.M."/>
            <person name="Amedeo P."/>
            <person name="Schobel S."/>
            <person name="Galinsky K."/>
            <person name="Fraser C."/>
            <person name="Ravel J."/>
            <person name="Rabinowicz P."/>
        </authorList>
    </citation>
    <scope>NUCLEOTIDE SEQUENCE [LARGE SCALE GENOMIC DNA]</scope>
</reference>
<keyword evidence="1" id="KW-0732">Signal</keyword>
<protein>
    <submittedName>
        <fullName evidence="3">Uncharacterized protein</fullName>
    </submittedName>
</protein>
<dbReference type="eggNOG" id="ENOG502SD6C">
    <property type="taxonomic scope" value="Eukaryota"/>
</dbReference>
<evidence type="ECO:0000313" key="2">
    <source>
        <dbReference type="EMBL" id="EEF41197.1"/>
    </source>
</evidence>
<dbReference type="PANTHER" id="PTHR35632">
    <property type="entry name" value="MAJOR POLLEN ALLERGEN OLE E 6-LIKE"/>
    <property type="match status" value="1"/>
</dbReference>